<dbReference type="InterPro" id="IPR029016">
    <property type="entry name" value="GAF-like_dom_sf"/>
</dbReference>
<evidence type="ECO:0000259" key="3">
    <source>
        <dbReference type="SMART" id="SM00331"/>
    </source>
</evidence>
<dbReference type="RefSeq" id="WP_336541923.1">
    <property type="nucleotide sequence ID" value="NZ_JBBAYL010000026.1"/>
</dbReference>
<dbReference type="Gene3D" id="3.30.450.20">
    <property type="entry name" value="PAS domain"/>
    <property type="match status" value="1"/>
</dbReference>
<gene>
    <name evidence="4" type="ORF">WB403_39890</name>
</gene>
<dbReference type="InterPro" id="IPR003018">
    <property type="entry name" value="GAF"/>
</dbReference>
<evidence type="ECO:0000256" key="1">
    <source>
        <dbReference type="ARBA" id="ARBA00022801"/>
    </source>
</evidence>
<dbReference type="SMART" id="SM00065">
    <property type="entry name" value="GAF"/>
    <property type="match status" value="1"/>
</dbReference>
<dbReference type="SMART" id="SM00331">
    <property type="entry name" value="PP2C_SIG"/>
    <property type="match status" value="1"/>
</dbReference>
<dbReference type="Proteomes" id="UP001365781">
    <property type="component" value="Unassembled WGS sequence"/>
</dbReference>
<evidence type="ECO:0000313" key="5">
    <source>
        <dbReference type="Proteomes" id="UP001365781"/>
    </source>
</evidence>
<dbReference type="InterPro" id="IPR000014">
    <property type="entry name" value="PAS"/>
</dbReference>
<dbReference type="InterPro" id="IPR001932">
    <property type="entry name" value="PPM-type_phosphatase-like_dom"/>
</dbReference>
<proteinExistence type="predicted"/>
<keyword evidence="5" id="KW-1185">Reference proteome</keyword>
<dbReference type="SUPFAM" id="SSF55781">
    <property type="entry name" value="GAF domain-like"/>
    <property type="match status" value="1"/>
</dbReference>
<dbReference type="InterPro" id="IPR035965">
    <property type="entry name" value="PAS-like_dom_sf"/>
</dbReference>
<dbReference type="SUPFAM" id="SSF81606">
    <property type="entry name" value="PP2C-like"/>
    <property type="match status" value="1"/>
</dbReference>
<sequence>MGFDRLPFKWLFAGAEDMLLSAVADAPGEVLEQAHEYGILRRVLDGTPAAVAVMDHRLRYRYVNAAMARMGGVPAAAFHGRTMAEVLPGVHRSEEILRMVLDDGRPRELSVTGSTQANSPFPNRQWSAVYHRLEENGRVTGLCGIAVEISGLRQSMDDLERTQQRLALLDTATTRIGTTLGVEETCAELAEFVVPSLADRASVCTLEEESGDAPPPAPGVVRLRVVAVAGGPDAVSSPGAIRNVGEYLDARRGTQPRMCLDAGRPWVGNLVTDDVLLDMHVPPSKVKAMRAAEIHSLLCVPLPTRGHPVGLVTLFRAGDSAPFTDEDVIVAQDLAGRAAVAIDNARQYSFEHDMALELQRALLSEPGVPHPDVEVASRYLPAGRHALVGGDWCDSIALPSGQTLQVVGDVMGHGFTAAVAMSHYRSLLRTLAVSGAPVERVLDEADHRVASIGVDRVATCLLALVDPGSGTCTISSAGHPPPVLLRREGRTDLVPVPAGPPLGTDLGGHEASTVPLPPGDVLLLYTDGLVEQRRVDIDASLRRLTGLGLPVDGPLEGVLDTLLARLVHGPAEDDVTLLAARREAA</sequence>
<dbReference type="Pfam" id="PF01590">
    <property type="entry name" value="GAF"/>
    <property type="match status" value="1"/>
</dbReference>
<feature type="domain" description="PPM-type phosphatase" evidence="3">
    <location>
        <begin position="370"/>
        <end position="582"/>
    </location>
</feature>
<keyword evidence="1" id="KW-0378">Hydrolase</keyword>
<dbReference type="Pfam" id="PF08448">
    <property type="entry name" value="PAS_4"/>
    <property type="match status" value="1"/>
</dbReference>
<dbReference type="PANTHER" id="PTHR43156">
    <property type="entry name" value="STAGE II SPORULATION PROTEIN E-RELATED"/>
    <property type="match status" value="1"/>
</dbReference>
<dbReference type="EMBL" id="JBBAYM010000036">
    <property type="protein sequence ID" value="MEI5615301.1"/>
    <property type="molecule type" value="Genomic_DNA"/>
</dbReference>
<dbReference type="SUPFAM" id="SSF55785">
    <property type="entry name" value="PYP-like sensor domain (PAS domain)"/>
    <property type="match status" value="1"/>
</dbReference>
<feature type="domain" description="GAF" evidence="2">
    <location>
        <begin position="181"/>
        <end position="352"/>
    </location>
</feature>
<protein>
    <submittedName>
        <fullName evidence="4">SpoIIE family protein phosphatase</fullName>
    </submittedName>
</protein>
<dbReference type="PANTHER" id="PTHR43156:SF2">
    <property type="entry name" value="STAGE II SPORULATION PROTEIN E"/>
    <property type="match status" value="1"/>
</dbReference>
<dbReference type="InterPro" id="IPR013656">
    <property type="entry name" value="PAS_4"/>
</dbReference>
<name>A0ABU8GQ21_9ACTN</name>
<evidence type="ECO:0000259" key="2">
    <source>
        <dbReference type="SMART" id="SM00065"/>
    </source>
</evidence>
<comment type="caution">
    <text evidence="4">The sequence shown here is derived from an EMBL/GenBank/DDBJ whole genome shotgun (WGS) entry which is preliminary data.</text>
</comment>
<accession>A0ABU8GQ21</accession>
<dbReference type="Pfam" id="PF07228">
    <property type="entry name" value="SpoIIE"/>
    <property type="match status" value="1"/>
</dbReference>
<dbReference type="Gene3D" id="3.60.40.10">
    <property type="entry name" value="PPM-type phosphatase domain"/>
    <property type="match status" value="1"/>
</dbReference>
<dbReference type="InterPro" id="IPR036457">
    <property type="entry name" value="PPM-type-like_dom_sf"/>
</dbReference>
<evidence type="ECO:0000313" key="4">
    <source>
        <dbReference type="EMBL" id="MEI5615301.1"/>
    </source>
</evidence>
<organism evidence="4 5">
    <name type="scientific">Streptomyces brasiliscabiei</name>
    <dbReference type="NCBI Taxonomy" id="2736302"/>
    <lineage>
        <taxon>Bacteria</taxon>
        <taxon>Bacillati</taxon>
        <taxon>Actinomycetota</taxon>
        <taxon>Actinomycetes</taxon>
        <taxon>Kitasatosporales</taxon>
        <taxon>Streptomycetaceae</taxon>
        <taxon>Streptomyces</taxon>
    </lineage>
</organism>
<dbReference type="Gene3D" id="3.30.450.40">
    <property type="match status" value="1"/>
</dbReference>
<dbReference type="InterPro" id="IPR052016">
    <property type="entry name" value="Bact_Sigma-Reg"/>
</dbReference>
<reference evidence="4 5" key="1">
    <citation type="submission" date="2024-03" db="EMBL/GenBank/DDBJ databases">
        <title>First Report of Pectobacterium brasiliscabiei causing potato scab in china.</title>
        <authorList>
            <person name="Handique U."/>
        </authorList>
    </citation>
    <scope>NUCLEOTIDE SEQUENCE [LARGE SCALE GENOMIC DNA]</scope>
    <source>
        <strain evidence="4 5">ZRIMU1503</strain>
    </source>
</reference>
<dbReference type="CDD" id="cd00130">
    <property type="entry name" value="PAS"/>
    <property type="match status" value="1"/>
</dbReference>